<proteinExistence type="predicted"/>
<evidence type="ECO:0000313" key="4">
    <source>
        <dbReference type="Proteomes" id="UP000886674"/>
    </source>
</evidence>
<dbReference type="EMBL" id="JAEPCR010000039">
    <property type="protein sequence ID" value="MCG7978251.1"/>
    <property type="molecule type" value="Genomic_DNA"/>
</dbReference>
<comment type="caution">
    <text evidence="3">The sequence shown here is derived from an EMBL/GenBank/DDBJ whole genome shotgun (WGS) entry which is preliminary data.</text>
</comment>
<reference evidence="3" key="1">
    <citation type="journal article" date="2021" name="Proc. Natl. Acad. Sci. U.S.A.">
        <title>Global biogeography of chemosynthetic symbionts reveals both localized and globally distributed symbiont groups. .</title>
        <authorList>
            <person name="Osvatic J.T."/>
            <person name="Wilkins L.G.E."/>
            <person name="Leibrecht L."/>
            <person name="Leray M."/>
            <person name="Zauner S."/>
            <person name="Polzin J."/>
            <person name="Camacho Y."/>
            <person name="Gros O."/>
            <person name="van Gils J.A."/>
            <person name="Eisen J.A."/>
            <person name="Petersen J.M."/>
            <person name="Yuen B."/>
        </authorList>
    </citation>
    <scope>NUCLEOTIDE SEQUENCE</scope>
    <source>
        <strain evidence="3">MAGclacostrist055</strain>
    </source>
</reference>
<feature type="domain" description="DUF5681" evidence="2">
    <location>
        <begin position="3"/>
        <end position="70"/>
    </location>
</feature>
<dbReference type="Proteomes" id="UP000886674">
    <property type="component" value="Unassembled WGS sequence"/>
</dbReference>
<dbReference type="InterPro" id="IPR043736">
    <property type="entry name" value="DUF5681"/>
</dbReference>
<evidence type="ECO:0000256" key="1">
    <source>
        <dbReference type="SAM" id="MobiDB-lite"/>
    </source>
</evidence>
<evidence type="ECO:0000313" key="3">
    <source>
        <dbReference type="EMBL" id="MCG7978251.1"/>
    </source>
</evidence>
<organism evidence="3 4">
    <name type="scientific">Candidatus Thiodiazotropha taylori</name>
    <dbReference type="NCBI Taxonomy" id="2792791"/>
    <lineage>
        <taxon>Bacteria</taxon>
        <taxon>Pseudomonadati</taxon>
        <taxon>Pseudomonadota</taxon>
        <taxon>Gammaproteobacteria</taxon>
        <taxon>Chromatiales</taxon>
        <taxon>Sedimenticolaceae</taxon>
        <taxon>Candidatus Thiodiazotropha</taxon>
    </lineage>
</organism>
<dbReference type="AlphaFoldDB" id="A0A9E4TT14"/>
<dbReference type="Pfam" id="PF18932">
    <property type="entry name" value="DUF5681"/>
    <property type="match status" value="1"/>
</dbReference>
<feature type="region of interest" description="Disordered" evidence="1">
    <location>
        <begin position="1"/>
        <end position="20"/>
    </location>
</feature>
<gene>
    <name evidence="3" type="ORF">JAY77_08890</name>
</gene>
<protein>
    <submittedName>
        <fullName evidence="3">DUF5681 domain-containing protein</fullName>
    </submittedName>
</protein>
<name>A0A9E4TT14_9GAMM</name>
<accession>A0A9E4TT14</accession>
<sequence>MAFKPGESGNPSGRPKGAKNKRIALVTALKEHFGTTRQATAEKKFWLLVIEAAGKGDTNCLSLVAQRLQPPYKAQSPLLDLDLPTEPVAAAQKLIEAAASGEATVEQVKTLLSGLSDLLRAKEFEELDQRLSDLEDQLTREA</sequence>
<evidence type="ECO:0000259" key="2">
    <source>
        <dbReference type="Pfam" id="PF18932"/>
    </source>
</evidence>